<evidence type="ECO:0000256" key="1">
    <source>
        <dbReference type="SAM" id="MobiDB-lite"/>
    </source>
</evidence>
<dbReference type="RefSeq" id="WP_273064149.1">
    <property type="nucleotide sequence ID" value="NZ_JASSVS010000010.1"/>
</dbReference>
<protein>
    <submittedName>
        <fullName evidence="2">Uncharacterized protein</fullName>
    </submittedName>
</protein>
<feature type="compositionally biased region" description="Gly residues" evidence="1">
    <location>
        <begin position="498"/>
        <end position="532"/>
    </location>
</feature>
<name>A0ABT7IFQ7_9GAMM</name>
<gene>
    <name evidence="2" type="ORF">QPM17_17635</name>
</gene>
<dbReference type="Proteomes" id="UP001227964">
    <property type="component" value="Unassembled WGS sequence"/>
</dbReference>
<sequence>MALLWKFLRNEAGEDEGLADAGIETFRDAPFAGLARECGQNSIDAARRSGPDGNVERVIIRFWKETVPTETVPDIAGFRATIDACLSRARNRRDDKEIQFFERARRIASATEIDLLHVIDEGTTGLIGPCEPGTPYHALIKAKGVSKKGDDTSGGSFGIGKNAAYAVSALRSVFYSTVYEDSSGNNQFLAQAKAILVSHSKGPGQEHSATGYWGEAENYMPATNVSGLPEWLQRTEPGTTVTALGFLSEEQWDWRIAESLVRNFFTAVHNGKVIFEVGDELVINRDTLPGLFANETLREVASSRGSDEDLKFSHNLYRCLTSPESARYEETIHGLGRVKLSILIEDRLEKQVGLIRNGMFITSRFRHFREKLARFPLQKDFIAVIEPIDDSASANIRALENPRHDELSPERIEDPQLSRSLRAAVNKMNSWIREKIKSHTTLPPDDEIQLDDLNDFFSAPEDKTDRMQNTGNSEKDPASIKVKMRKKPESSGASVSGGSEGGSGGEKPGGSGGATSGPGAGGGKGGASGPRGGPVPIKGLRNTVQGGDTRSRMIFFTPEKSGPARLEVIAAGIADEENLPIVAATGHKVTKGACEIELKEGERIAISVELAEPYEGPIEVSLRLKEENDHEAQG</sequence>
<evidence type="ECO:0000313" key="3">
    <source>
        <dbReference type="Proteomes" id="UP001227964"/>
    </source>
</evidence>
<comment type="caution">
    <text evidence="2">The sequence shown here is derived from an EMBL/GenBank/DDBJ whole genome shotgun (WGS) entry which is preliminary data.</text>
</comment>
<accession>A0ABT7IFQ7</accession>
<keyword evidence="3" id="KW-1185">Reference proteome</keyword>
<evidence type="ECO:0000313" key="2">
    <source>
        <dbReference type="EMBL" id="MDL0432970.1"/>
    </source>
</evidence>
<feature type="region of interest" description="Disordered" evidence="1">
    <location>
        <begin position="457"/>
        <end position="549"/>
    </location>
</feature>
<organism evidence="2 3">
    <name type="scientific">Marinobacter azerbaijanicus</name>
    <dbReference type="NCBI Taxonomy" id="3050455"/>
    <lineage>
        <taxon>Bacteria</taxon>
        <taxon>Pseudomonadati</taxon>
        <taxon>Pseudomonadota</taxon>
        <taxon>Gammaproteobacteria</taxon>
        <taxon>Pseudomonadales</taxon>
        <taxon>Marinobacteraceae</taxon>
        <taxon>Marinobacter</taxon>
    </lineage>
</organism>
<dbReference type="EMBL" id="JASSVS010000010">
    <property type="protein sequence ID" value="MDL0432970.1"/>
    <property type="molecule type" value="Genomic_DNA"/>
</dbReference>
<reference evidence="2 3" key="1">
    <citation type="submission" date="2023-06" db="EMBL/GenBank/DDBJ databases">
        <title>Marinobacter azerbaijanicus a moderately halophilic, isolated from Urmia Lake in Azerbaijan region of Iran.</title>
        <authorList>
            <person name="Sanchez-Porro C."/>
            <person name="Aghdam E.M."/>
            <person name="Saheb S.M."/>
            <person name="Tarhriz V."/>
            <person name="Kazemi E."/>
            <person name="Ammozegar M.A."/>
            <person name="Ventosa A."/>
            <person name="Hejazi M.S."/>
        </authorList>
    </citation>
    <scope>NUCLEOTIDE SEQUENCE [LARGE SCALE GENOMIC DNA]</scope>
    <source>
        <strain evidence="2 3">TBZ242</strain>
    </source>
</reference>
<proteinExistence type="predicted"/>